<evidence type="ECO:0000256" key="7">
    <source>
        <dbReference type="ARBA" id="ARBA00022997"/>
    </source>
</evidence>
<evidence type="ECO:0000256" key="4">
    <source>
        <dbReference type="ARBA" id="ARBA00022723"/>
    </source>
</evidence>
<evidence type="ECO:0000256" key="5">
    <source>
        <dbReference type="ARBA" id="ARBA00022801"/>
    </source>
</evidence>
<evidence type="ECO:0000256" key="3">
    <source>
        <dbReference type="ARBA" id="ARBA00022670"/>
    </source>
</evidence>
<comment type="cofactor">
    <cofactor evidence="1">
        <name>Zn(2+)</name>
        <dbReference type="ChEBI" id="CHEBI:29105"/>
    </cofactor>
</comment>
<comment type="caution">
    <text evidence="10">The sequence shown here is derived from an EMBL/GenBank/DDBJ whole genome shotgun (WGS) entry which is preliminary data.</text>
</comment>
<dbReference type="OrthoDB" id="9761532at2"/>
<evidence type="ECO:0000313" key="11">
    <source>
        <dbReference type="Proteomes" id="UP000190080"/>
    </source>
</evidence>
<dbReference type="InterPro" id="IPR050072">
    <property type="entry name" value="Peptidase_M20A"/>
</dbReference>
<dbReference type="Proteomes" id="UP000190080">
    <property type="component" value="Unassembled WGS sequence"/>
</dbReference>
<dbReference type="Gene3D" id="3.40.630.10">
    <property type="entry name" value="Zn peptidases"/>
    <property type="match status" value="1"/>
</dbReference>
<keyword evidence="7 10" id="KW-0224">Dipeptidase</keyword>
<dbReference type="InterPro" id="IPR010964">
    <property type="entry name" value="M20A_pepV-rel"/>
</dbReference>
<dbReference type="GO" id="GO:0008237">
    <property type="term" value="F:metallopeptidase activity"/>
    <property type="evidence" value="ECO:0007669"/>
    <property type="project" value="UniProtKB-KW"/>
</dbReference>
<dbReference type="PANTHER" id="PTHR43808">
    <property type="entry name" value="ACETYLORNITHINE DEACETYLASE"/>
    <property type="match status" value="1"/>
</dbReference>
<keyword evidence="3" id="KW-0645">Protease</keyword>
<dbReference type="InterPro" id="IPR036264">
    <property type="entry name" value="Bact_exopeptidase_dim_dom"/>
</dbReference>
<dbReference type="NCBIfam" id="TIGR01887">
    <property type="entry name" value="dipeptidaselike"/>
    <property type="match status" value="1"/>
</dbReference>
<reference evidence="10 11" key="1">
    <citation type="submission" date="2017-03" db="EMBL/GenBank/DDBJ databases">
        <title>Genome sequence of Clostridium oryzae DSM 28571.</title>
        <authorList>
            <person name="Poehlein A."/>
            <person name="Daniel R."/>
        </authorList>
    </citation>
    <scope>NUCLEOTIDE SEQUENCE [LARGE SCALE GENOMIC DNA]</scope>
    <source>
        <strain evidence="10 11">DSM 28571</strain>
    </source>
</reference>
<feature type="domain" description="Peptidase M20 dimerisation" evidence="9">
    <location>
        <begin position="256"/>
        <end position="292"/>
    </location>
</feature>
<keyword evidence="6" id="KW-0862">Zinc</keyword>
<keyword evidence="5 10" id="KW-0378">Hydrolase</keyword>
<proteinExistence type="inferred from homology"/>
<keyword evidence="4" id="KW-0479">Metal-binding</keyword>
<dbReference type="InterPro" id="IPR002933">
    <property type="entry name" value="Peptidase_M20"/>
</dbReference>
<dbReference type="GO" id="GO:0016805">
    <property type="term" value="F:dipeptidase activity"/>
    <property type="evidence" value="ECO:0007669"/>
    <property type="project" value="UniProtKB-KW"/>
</dbReference>
<dbReference type="GO" id="GO:0008270">
    <property type="term" value="F:zinc ion binding"/>
    <property type="evidence" value="ECO:0007669"/>
    <property type="project" value="InterPro"/>
</dbReference>
<evidence type="ECO:0000256" key="2">
    <source>
        <dbReference type="ARBA" id="ARBA00006247"/>
    </source>
</evidence>
<dbReference type="AlphaFoldDB" id="A0A1V4IMC9"/>
<comment type="similarity">
    <text evidence="2">Belongs to the peptidase M20A family.</text>
</comment>
<protein>
    <submittedName>
        <fullName evidence="10">Putative dipeptidase</fullName>
        <ecNumber evidence="10">3.4.13.-</ecNumber>
    </submittedName>
</protein>
<dbReference type="GO" id="GO:0006508">
    <property type="term" value="P:proteolysis"/>
    <property type="evidence" value="ECO:0007669"/>
    <property type="project" value="UniProtKB-KW"/>
</dbReference>
<evidence type="ECO:0000313" key="10">
    <source>
        <dbReference type="EMBL" id="OPJ60990.1"/>
    </source>
</evidence>
<dbReference type="EC" id="3.4.13.-" evidence="10"/>
<gene>
    <name evidence="10" type="ORF">CLORY_25390</name>
</gene>
<dbReference type="Gene3D" id="3.30.70.360">
    <property type="match status" value="2"/>
</dbReference>
<name>A0A1V4IMC9_9CLOT</name>
<dbReference type="Pfam" id="PF01546">
    <property type="entry name" value="Peptidase_M20"/>
    <property type="match status" value="1"/>
</dbReference>
<dbReference type="PANTHER" id="PTHR43808:SF31">
    <property type="entry name" value="N-ACETYL-L-CITRULLINE DEACETYLASE"/>
    <property type="match status" value="1"/>
</dbReference>
<dbReference type="GO" id="GO:0008777">
    <property type="term" value="F:acetylornithine deacetylase activity"/>
    <property type="evidence" value="ECO:0007669"/>
    <property type="project" value="TreeGrafter"/>
</dbReference>
<evidence type="ECO:0000256" key="6">
    <source>
        <dbReference type="ARBA" id="ARBA00022833"/>
    </source>
</evidence>
<dbReference type="InterPro" id="IPR011650">
    <property type="entry name" value="Peptidase_M20_dimer"/>
</dbReference>
<keyword evidence="11" id="KW-1185">Reference proteome</keyword>
<dbReference type="SUPFAM" id="SSF55031">
    <property type="entry name" value="Bacterial exopeptidase dimerisation domain"/>
    <property type="match status" value="1"/>
</dbReference>
<sequence length="465" mass="52126">MVVERIKNYVETQKKDIIDDCIEIINIPSISHDYGEVKKALHLIIDKAKSMGFDAYCTENDSIGIVEFGHGEETIGVLVHIDVVPAGDENDWDNPPFSSVYKDGYIWGRGSVDDKGPAIASLYALKTLKELGFTPSKKIRMIIGTQEEVDWKDIKTYKEHNELPDYGFTPDGEFPIINAEKGFAQVNVNFRRNNCTGDFDVISFDGGISDNVIPPKANIIIKGDKQLLNEKVNSFVLSRPEYADKIIIEEQGENINIKTVGKAAHSSVPELGINAIYILVELLSTLELKDEGMRQLIDFSMKEIINNKNKNPLNLDKTDDETRTSIAATLARCTSDEYTIAFNLRMALKTFGSDVEKCFSIAADKYKFDFNMDNFCMEPISVNKDTPFLRQMAKAYEELSGLKAEFITSGGTSYAKAMPNTVSFGPIFPGEIDLCHQNNERISLDNLVKCINMYAYLLYLTAVEK</sequence>
<evidence type="ECO:0000256" key="1">
    <source>
        <dbReference type="ARBA" id="ARBA00001947"/>
    </source>
</evidence>
<dbReference type="GO" id="GO:0006526">
    <property type="term" value="P:L-arginine biosynthetic process"/>
    <property type="evidence" value="ECO:0007669"/>
    <property type="project" value="TreeGrafter"/>
</dbReference>
<dbReference type="SUPFAM" id="SSF53187">
    <property type="entry name" value="Zn-dependent exopeptidases"/>
    <property type="match status" value="1"/>
</dbReference>
<keyword evidence="8" id="KW-0482">Metalloprotease</keyword>
<accession>A0A1V4IMC9</accession>
<dbReference type="EMBL" id="MZGV01000026">
    <property type="protein sequence ID" value="OPJ60990.1"/>
    <property type="molecule type" value="Genomic_DNA"/>
</dbReference>
<organism evidence="10 11">
    <name type="scientific">Clostridium oryzae</name>
    <dbReference type="NCBI Taxonomy" id="1450648"/>
    <lineage>
        <taxon>Bacteria</taxon>
        <taxon>Bacillati</taxon>
        <taxon>Bacillota</taxon>
        <taxon>Clostridia</taxon>
        <taxon>Eubacteriales</taxon>
        <taxon>Clostridiaceae</taxon>
        <taxon>Clostridium</taxon>
    </lineage>
</organism>
<evidence type="ECO:0000259" key="9">
    <source>
        <dbReference type="Pfam" id="PF07687"/>
    </source>
</evidence>
<dbReference type="STRING" id="1450648.CLORY_25390"/>
<dbReference type="RefSeq" id="WP_079424996.1">
    <property type="nucleotide sequence ID" value="NZ_MZGV01000026.1"/>
</dbReference>
<dbReference type="Pfam" id="PF07687">
    <property type="entry name" value="M20_dimer"/>
    <property type="match status" value="1"/>
</dbReference>
<evidence type="ECO:0000256" key="8">
    <source>
        <dbReference type="ARBA" id="ARBA00023049"/>
    </source>
</evidence>